<dbReference type="PANTHER" id="PTHR46797">
    <property type="entry name" value="HTH-TYPE TRANSCRIPTIONAL REGULATOR"/>
    <property type="match status" value="1"/>
</dbReference>
<dbReference type="Pfam" id="PF07883">
    <property type="entry name" value="Cupin_2"/>
    <property type="match status" value="1"/>
</dbReference>
<dbReference type="PANTHER" id="PTHR46797:SF10">
    <property type="entry name" value="BLR1115 PROTEIN"/>
    <property type="match status" value="1"/>
</dbReference>
<dbReference type="InterPro" id="IPR011051">
    <property type="entry name" value="RmlC_Cupin_sf"/>
</dbReference>
<organism evidence="3 4">
    <name type="scientific">Myceligenerans indicum</name>
    <dbReference type="NCBI Taxonomy" id="2593663"/>
    <lineage>
        <taxon>Bacteria</taxon>
        <taxon>Bacillati</taxon>
        <taxon>Actinomycetota</taxon>
        <taxon>Actinomycetes</taxon>
        <taxon>Micrococcales</taxon>
        <taxon>Promicromonosporaceae</taxon>
        <taxon>Myceligenerans</taxon>
    </lineage>
</organism>
<dbReference type="SUPFAM" id="SSF47413">
    <property type="entry name" value="lambda repressor-like DNA-binding domains"/>
    <property type="match status" value="1"/>
</dbReference>
<dbReference type="InterPro" id="IPR013096">
    <property type="entry name" value="Cupin_2"/>
</dbReference>
<dbReference type="PROSITE" id="PS50943">
    <property type="entry name" value="HTH_CROC1"/>
    <property type="match status" value="1"/>
</dbReference>
<dbReference type="SMART" id="SM00530">
    <property type="entry name" value="HTH_XRE"/>
    <property type="match status" value="1"/>
</dbReference>
<accession>A0ABS1LGR6</accession>
<comment type="caution">
    <text evidence="3">The sequence shown here is derived from an EMBL/GenBank/DDBJ whole genome shotgun (WGS) entry which is preliminary data.</text>
</comment>
<dbReference type="CDD" id="cd00093">
    <property type="entry name" value="HTH_XRE"/>
    <property type="match status" value="1"/>
</dbReference>
<keyword evidence="4" id="KW-1185">Reference proteome</keyword>
<evidence type="ECO:0000313" key="3">
    <source>
        <dbReference type="EMBL" id="MBL0885421.1"/>
    </source>
</evidence>
<gene>
    <name evidence="3" type="ORF">HGK34_03850</name>
</gene>
<dbReference type="Pfam" id="PF01381">
    <property type="entry name" value="HTH_3"/>
    <property type="match status" value="1"/>
</dbReference>
<dbReference type="Proteomes" id="UP000675409">
    <property type="component" value="Unassembled WGS sequence"/>
</dbReference>
<feature type="domain" description="HTH cro/C1-type" evidence="2">
    <location>
        <begin position="15"/>
        <end position="69"/>
    </location>
</feature>
<reference evidence="3 4" key="1">
    <citation type="journal article" date="2021" name="Arch. Microbiol.">
        <title>Myceligenerans indicum sp. nov., an actinobacterium isolated from mangrove sediment of Sundarbans, India.</title>
        <authorList>
            <person name="Asha K."/>
            <person name="Bhadury P."/>
        </authorList>
    </citation>
    <scope>NUCLEOTIDE SEQUENCE [LARGE SCALE GENOMIC DNA]</scope>
    <source>
        <strain evidence="3 4">I2</strain>
    </source>
</reference>
<name>A0ABS1LGR6_9MICO</name>
<dbReference type="InterPro" id="IPR001387">
    <property type="entry name" value="Cro/C1-type_HTH"/>
</dbReference>
<evidence type="ECO:0000259" key="2">
    <source>
        <dbReference type="PROSITE" id="PS50943"/>
    </source>
</evidence>
<dbReference type="InterPro" id="IPR010982">
    <property type="entry name" value="Lambda_DNA-bd_dom_sf"/>
</dbReference>
<dbReference type="SUPFAM" id="SSF51182">
    <property type="entry name" value="RmlC-like cupins"/>
    <property type="match status" value="1"/>
</dbReference>
<sequence length="190" mass="20424">MSTIVDNADGLGKRVRDERARRAWSLSRLAEASGVSRAMISKVERGQSSPTAAVLGRLAAAFDLSVSALLERAEDAGAHPVRRADAVPAWSDPETRYLRRQISTPSFPADVTDVVLPAGQRVPYPAAAYAFHAQLVWVLDGELTLTDGADVHVLTAGDVFELGVPAAREFANPSDADCRYVVVVSRRETP</sequence>
<dbReference type="EMBL" id="JABBYC010000003">
    <property type="protein sequence ID" value="MBL0885421.1"/>
    <property type="molecule type" value="Genomic_DNA"/>
</dbReference>
<evidence type="ECO:0000313" key="4">
    <source>
        <dbReference type="Proteomes" id="UP000675409"/>
    </source>
</evidence>
<dbReference type="RefSeq" id="WP_201845244.1">
    <property type="nucleotide sequence ID" value="NZ_JABBYC010000003.1"/>
</dbReference>
<keyword evidence="1" id="KW-0238">DNA-binding</keyword>
<dbReference type="Gene3D" id="1.10.260.40">
    <property type="entry name" value="lambda repressor-like DNA-binding domains"/>
    <property type="match status" value="1"/>
</dbReference>
<dbReference type="InterPro" id="IPR014710">
    <property type="entry name" value="RmlC-like_jellyroll"/>
</dbReference>
<dbReference type="Gene3D" id="2.60.120.10">
    <property type="entry name" value="Jelly Rolls"/>
    <property type="match status" value="1"/>
</dbReference>
<dbReference type="InterPro" id="IPR050807">
    <property type="entry name" value="TransReg_Diox_bact_type"/>
</dbReference>
<evidence type="ECO:0000256" key="1">
    <source>
        <dbReference type="ARBA" id="ARBA00023125"/>
    </source>
</evidence>
<proteinExistence type="predicted"/>
<protein>
    <submittedName>
        <fullName evidence="3">Helix-turn-helix domain-containing protein</fullName>
    </submittedName>
</protein>